<dbReference type="Gene3D" id="1.10.30.50">
    <property type="match status" value="1"/>
</dbReference>
<proteinExistence type="inferred from homology"/>
<dbReference type="Pfam" id="PF02720">
    <property type="entry name" value="DUF222"/>
    <property type="match status" value="1"/>
</dbReference>
<dbReference type="InterPro" id="IPR002711">
    <property type="entry name" value="HNH"/>
</dbReference>
<evidence type="ECO:0000313" key="4">
    <source>
        <dbReference type="Proteomes" id="UP001434337"/>
    </source>
</evidence>
<accession>A0ABZ3CAJ9</accession>
<dbReference type="Proteomes" id="UP001434337">
    <property type="component" value="Chromosome"/>
</dbReference>
<keyword evidence="4" id="KW-1185">Reference proteome</keyword>
<dbReference type="RefSeq" id="WP_342373289.1">
    <property type="nucleotide sequence ID" value="NZ_CP115965.1"/>
</dbReference>
<dbReference type="Pfam" id="PF01844">
    <property type="entry name" value="HNH"/>
    <property type="match status" value="1"/>
</dbReference>
<protein>
    <submittedName>
        <fullName evidence="3">DUF222 domain-containing protein</fullName>
    </submittedName>
</protein>
<feature type="domain" description="HNH nuclease" evidence="2">
    <location>
        <begin position="346"/>
        <end position="398"/>
    </location>
</feature>
<organism evidence="3 4">
    <name type="scientific">Propioniciclava soli</name>
    <dbReference type="NCBI Taxonomy" id="2775081"/>
    <lineage>
        <taxon>Bacteria</taxon>
        <taxon>Bacillati</taxon>
        <taxon>Actinomycetota</taxon>
        <taxon>Actinomycetes</taxon>
        <taxon>Propionibacteriales</taxon>
        <taxon>Propionibacteriaceae</taxon>
        <taxon>Propioniciclava</taxon>
    </lineage>
</organism>
<name>A0ABZ3CAJ9_9ACTN</name>
<dbReference type="EMBL" id="CP115965">
    <property type="protein sequence ID" value="WZW99753.1"/>
    <property type="molecule type" value="Genomic_DNA"/>
</dbReference>
<evidence type="ECO:0000259" key="2">
    <source>
        <dbReference type="SMART" id="SM00507"/>
    </source>
</evidence>
<comment type="similarity">
    <text evidence="1">Belongs to the Rv1128c/1148c/1588c/1702c/1945/3466 family.</text>
</comment>
<dbReference type="SMART" id="SM00507">
    <property type="entry name" value="HNHc"/>
    <property type="match status" value="1"/>
</dbReference>
<evidence type="ECO:0000313" key="3">
    <source>
        <dbReference type="EMBL" id="WZW99753.1"/>
    </source>
</evidence>
<sequence>MTEELHHLSDLELVALVDAALDALTDDRLRLPDDRDVLALTHEAVRLTGRVQAWQTALVARVEDEEVAVRAHGTSAATWLADVANLTRTEALALVRSGQEWRRFPQVAQAVHAGAMLPAQASAITHVLGQLPDDLPEATLGRAEEMMVDFARRHNAVELRRLSGRLLELVAPQIAEEAEERRLERELLRAMRSRFLSFRPDHAGSVLIRGSLPVGAAQAVTTVLDAFADQIRRGAEVLDANAEQLTPGMRRADALCAMADLLQRQGRTPVHGGDRPRVVVTCSWETLTRAATGVGPLAGRLLATDEPIAPSQLRQWLCDCEVLPVVLGGASVVLDAGRAERLVPPAMRAALEARDRGCVFPGCDAPPVACHAHHIQPWWAGGRTSLANLVLVCPHHHGIVEPSSRPEDDPTRRWQVRLPQSGPAEVIPPRHVDPTLRPRIHNRFRVVLRT</sequence>
<gene>
    <name evidence="3" type="ORF">PCC79_06035</name>
</gene>
<dbReference type="CDD" id="cd00085">
    <property type="entry name" value="HNHc"/>
    <property type="match status" value="1"/>
</dbReference>
<evidence type="ECO:0000256" key="1">
    <source>
        <dbReference type="ARBA" id="ARBA00023450"/>
    </source>
</evidence>
<dbReference type="InterPro" id="IPR003870">
    <property type="entry name" value="DUF222"/>
</dbReference>
<dbReference type="InterPro" id="IPR003615">
    <property type="entry name" value="HNH_nuc"/>
</dbReference>
<reference evidence="3 4" key="1">
    <citation type="journal article" date="2023" name="Environ Microbiome">
        <title>A coral-associated actinobacterium mitigates coral bleaching under heat stress.</title>
        <authorList>
            <person name="Li J."/>
            <person name="Zou Y."/>
            <person name="Li Q."/>
            <person name="Zhang J."/>
            <person name="Bourne D.G."/>
            <person name="Lyu Y."/>
            <person name="Liu C."/>
            <person name="Zhang S."/>
        </authorList>
    </citation>
    <scope>NUCLEOTIDE SEQUENCE [LARGE SCALE GENOMIC DNA]</scope>
    <source>
        <strain evidence="3 4">SCSIO 13291</strain>
    </source>
</reference>